<dbReference type="Gene3D" id="3.40.50.1820">
    <property type="entry name" value="alpha/beta hydrolase"/>
    <property type="match status" value="1"/>
</dbReference>
<dbReference type="RefSeq" id="WP_185060852.1">
    <property type="nucleotide sequence ID" value="NZ_BAABJP010000029.1"/>
</dbReference>
<dbReference type="PANTHER" id="PTHR37017">
    <property type="entry name" value="AB HYDROLASE-1 DOMAIN-CONTAINING PROTEIN-RELATED"/>
    <property type="match status" value="1"/>
</dbReference>
<dbReference type="GO" id="GO:0016787">
    <property type="term" value="F:hydrolase activity"/>
    <property type="evidence" value="ECO:0007669"/>
    <property type="project" value="UniProtKB-KW"/>
</dbReference>
<evidence type="ECO:0000259" key="1">
    <source>
        <dbReference type="Pfam" id="PF12697"/>
    </source>
</evidence>
<dbReference type="Pfam" id="PF12697">
    <property type="entry name" value="Abhydrolase_6"/>
    <property type="match status" value="1"/>
</dbReference>
<evidence type="ECO:0000313" key="2">
    <source>
        <dbReference type="EMBL" id="GAA5163111.1"/>
    </source>
</evidence>
<dbReference type="SUPFAM" id="SSF53474">
    <property type="entry name" value="alpha/beta-Hydrolases"/>
    <property type="match status" value="1"/>
</dbReference>
<keyword evidence="2" id="KW-0378">Hydrolase</keyword>
<gene>
    <name evidence="2" type="ORF">GCM10023321_49490</name>
</gene>
<sequence length="286" mass="29631">MTTLGPIVLVHGYWHGSWCWAPVTEELAARGLAAVAVDMAGHGLDARSPAARWSRPFDAAAYATEPAPSAAVTVSSAATRLVEQVRRIGGGRPCLVVAHSMGGTVATAMAELAPELVAGLVYVSAFAPTGGRNTGEYIQRPENAGSMVHRQLAADAAAGVGSLRLDTGDPSGHPGLIETFYADVPTEVATAAIAMLAPDAPIGIGVEPLNPTAERYGRLPHTYVVCTRDNAITPALQRLMAAGIDALSAEPTTVVELECSHAPFLSQPAALVDVLEKAQREVTARA</sequence>
<protein>
    <submittedName>
        <fullName evidence="2">Alpha/beta hydrolase</fullName>
    </submittedName>
</protein>
<accession>A0ABP9QJT1</accession>
<dbReference type="EMBL" id="BAABJP010000029">
    <property type="protein sequence ID" value="GAA5163111.1"/>
    <property type="molecule type" value="Genomic_DNA"/>
</dbReference>
<dbReference type="InterPro" id="IPR029058">
    <property type="entry name" value="AB_hydrolase_fold"/>
</dbReference>
<feature type="domain" description="AB hydrolase-1" evidence="1">
    <location>
        <begin position="7"/>
        <end position="273"/>
    </location>
</feature>
<dbReference type="InterPro" id="IPR052897">
    <property type="entry name" value="Sec-Metab_Biosynth_Hydrolase"/>
</dbReference>
<reference evidence="3" key="1">
    <citation type="journal article" date="2019" name="Int. J. Syst. Evol. Microbiol.">
        <title>The Global Catalogue of Microorganisms (GCM) 10K type strain sequencing project: providing services to taxonomists for standard genome sequencing and annotation.</title>
        <authorList>
            <consortium name="The Broad Institute Genomics Platform"/>
            <consortium name="The Broad Institute Genome Sequencing Center for Infectious Disease"/>
            <person name="Wu L."/>
            <person name="Ma J."/>
        </authorList>
    </citation>
    <scope>NUCLEOTIDE SEQUENCE [LARGE SCALE GENOMIC DNA]</scope>
    <source>
        <strain evidence="3">JCM 18303</strain>
    </source>
</reference>
<evidence type="ECO:0000313" key="3">
    <source>
        <dbReference type="Proteomes" id="UP001428817"/>
    </source>
</evidence>
<keyword evidence="3" id="KW-1185">Reference proteome</keyword>
<dbReference type="PANTHER" id="PTHR37017:SF11">
    <property type="entry name" value="ESTERASE_LIPASE_THIOESTERASE DOMAIN-CONTAINING PROTEIN"/>
    <property type="match status" value="1"/>
</dbReference>
<comment type="caution">
    <text evidence="2">The sequence shown here is derived from an EMBL/GenBank/DDBJ whole genome shotgun (WGS) entry which is preliminary data.</text>
</comment>
<dbReference type="Proteomes" id="UP001428817">
    <property type="component" value="Unassembled WGS sequence"/>
</dbReference>
<dbReference type="InterPro" id="IPR000073">
    <property type="entry name" value="AB_hydrolase_1"/>
</dbReference>
<name>A0ABP9QJT1_9PSEU</name>
<organism evidence="2 3">
    <name type="scientific">Pseudonocardia eucalypti</name>
    <dbReference type="NCBI Taxonomy" id="648755"/>
    <lineage>
        <taxon>Bacteria</taxon>
        <taxon>Bacillati</taxon>
        <taxon>Actinomycetota</taxon>
        <taxon>Actinomycetes</taxon>
        <taxon>Pseudonocardiales</taxon>
        <taxon>Pseudonocardiaceae</taxon>
        <taxon>Pseudonocardia</taxon>
    </lineage>
</organism>
<proteinExistence type="predicted"/>